<evidence type="ECO:0000256" key="3">
    <source>
        <dbReference type="ARBA" id="ARBA00022553"/>
    </source>
</evidence>
<dbReference type="EMBL" id="JAJAQI010000007">
    <property type="protein sequence ID" value="MCB4821345.1"/>
    <property type="molecule type" value="Genomic_DNA"/>
</dbReference>
<dbReference type="CDD" id="cd00130">
    <property type="entry name" value="PAS"/>
    <property type="match status" value="1"/>
</dbReference>
<dbReference type="InterPro" id="IPR000014">
    <property type="entry name" value="PAS"/>
</dbReference>
<dbReference type="NCBIfam" id="TIGR00229">
    <property type="entry name" value="sensory_box"/>
    <property type="match status" value="2"/>
</dbReference>
<evidence type="ECO:0000313" key="15">
    <source>
        <dbReference type="Proteomes" id="UP001139311"/>
    </source>
</evidence>
<dbReference type="InterPro" id="IPR013656">
    <property type="entry name" value="PAS_4"/>
</dbReference>
<feature type="domain" description="PAS" evidence="13">
    <location>
        <begin position="14"/>
        <end position="84"/>
    </location>
</feature>
<evidence type="ECO:0000259" key="12">
    <source>
        <dbReference type="PROSITE" id="PS50110"/>
    </source>
</evidence>
<keyword evidence="4" id="KW-0808">Transferase</keyword>
<dbReference type="InterPro" id="IPR003594">
    <property type="entry name" value="HATPase_dom"/>
</dbReference>
<dbReference type="Gene3D" id="3.30.565.10">
    <property type="entry name" value="Histidine kinase-like ATPase, C-terminal domain"/>
    <property type="match status" value="1"/>
</dbReference>
<dbReference type="SMART" id="SM00387">
    <property type="entry name" value="HATPase_c"/>
    <property type="match status" value="1"/>
</dbReference>
<dbReference type="EC" id="2.7.13.3" evidence="2"/>
<dbReference type="Gene3D" id="3.40.50.2300">
    <property type="match status" value="1"/>
</dbReference>
<dbReference type="Proteomes" id="UP001139311">
    <property type="component" value="Unassembled WGS sequence"/>
</dbReference>
<dbReference type="PANTHER" id="PTHR43065:SF42">
    <property type="entry name" value="TWO-COMPONENT SENSOR PPRA"/>
    <property type="match status" value="1"/>
</dbReference>
<dbReference type="CDD" id="cd00156">
    <property type="entry name" value="REC"/>
    <property type="match status" value="1"/>
</dbReference>
<evidence type="ECO:0000256" key="6">
    <source>
        <dbReference type="ARBA" id="ARBA00022777"/>
    </source>
</evidence>
<comment type="caution">
    <text evidence="14">The sequence shown here is derived from an EMBL/GenBank/DDBJ whole genome shotgun (WGS) entry which is preliminary data.</text>
</comment>
<dbReference type="Pfam" id="PF00989">
    <property type="entry name" value="PAS"/>
    <property type="match status" value="1"/>
</dbReference>
<keyword evidence="6" id="KW-0418">Kinase</keyword>
<dbReference type="PROSITE" id="PS50109">
    <property type="entry name" value="HIS_KIN"/>
    <property type="match status" value="1"/>
</dbReference>
<feature type="modified residue" description="4-aspartylphosphate" evidence="9">
    <location>
        <position position="588"/>
    </location>
</feature>
<dbReference type="PRINTS" id="PR00344">
    <property type="entry name" value="BCTRLSENSOR"/>
</dbReference>
<proteinExistence type="predicted"/>
<dbReference type="RefSeq" id="WP_226605956.1">
    <property type="nucleotide sequence ID" value="NZ_JAJAQI010000007.1"/>
</dbReference>
<dbReference type="Pfam" id="PF08448">
    <property type="entry name" value="PAS_4"/>
    <property type="match status" value="1"/>
</dbReference>
<dbReference type="InterPro" id="IPR004358">
    <property type="entry name" value="Sig_transdc_His_kin-like_C"/>
</dbReference>
<dbReference type="SUPFAM" id="SSF52172">
    <property type="entry name" value="CheY-like"/>
    <property type="match status" value="1"/>
</dbReference>
<keyword evidence="15" id="KW-1185">Reference proteome</keyword>
<dbReference type="Gene3D" id="1.10.287.130">
    <property type="match status" value="1"/>
</dbReference>
<evidence type="ECO:0000256" key="7">
    <source>
        <dbReference type="ARBA" id="ARBA00022840"/>
    </source>
</evidence>
<evidence type="ECO:0000313" key="14">
    <source>
        <dbReference type="EMBL" id="MCB4821345.1"/>
    </source>
</evidence>
<accession>A0A9X1IE13</accession>
<evidence type="ECO:0000256" key="5">
    <source>
        <dbReference type="ARBA" id="ARBA00022741"/>
    </source>
</evidence>
<evidence type="ECO:0000259" key="13">
    <source>
        <dbReference type="PROSITE" id="PS50112"/>
    </source>
</evidence>
<keyword evidence="8" id="KW-0902">Two-component regulatory system</keyword>
<feature type="region of interest" description="Disordered" evidence="10">
    <location>
        <begin position="517"/>
        <end position="538"/>
    </location>
</feature>
<dbReference type="InterPro" id="IPR001789">
    <property type="entry name" value="Sig_transdc_resp-reg_receiver"/>
</dbReference>
<evidence type="ECO:0000256" key="10">
    <source>
        <dbReference type="SAM" id="MobiDB-lite"/>
    </source>
</evidence>
<dbReference type="InterPro" id="IPR013767">
    <property type="entry name" value="PAS_fold"/>
</dbReference>
<dbReference type="AlphaFoldDB" id="A0A9X1IE13"/>
<evidence type="ECO:0000259" key="11">
    <source>
        <dbReference type="PROSITE" id="PS50109"/>
    </source>
</evidence>
<dbReference type="Pfam" id="PF00072">
    <property type="entry name" value="Response_reg"/>
    <property type="match status" value="1"/>
</dbReference>
<dbReference type="SUPFAM" id="SSF55874">
    <property type="entry name" value="ATPase domain of HSP90 chaperone/DNA topoisomerase II/histidine kinase"/>
    <property type="match status" value="1"/>
</dbReference>
<dbReference type="PROSITE" id="PS50112">
    <property type="entry name" value="PAS"/>
    <property type="match status" value="2"/>
</dbReference>
<dbReference type="InterPro" id="IPR011006">
    <property type="entry name" value="CheY-like_superfamily"/>
</dbReference>
<dbReference type="Gene3D" id="3.30.450.20">
    <property type="entry name" value="PAS domain"/>
    <property type="match status" value="2"/>
</dbReference>
<organism evidence="14 15">
    <name type="scientific">Roseicella aerolata</name>
    <dbReference type="NCBI Taxonomy" id="2883479"/>
    <lineage>
        <taxon>Bacteria</taxon>
        <taxon>Pseudomonadati</taxon>
        <taxon>Pseudomonadota</taxon>
        <taxon>Alphaproteobacteria</taxon>
        <taxon>Acetobacterales</taxon>
        <taxon>Roseomonadaceae</taxon>
        <taxon>Roseicella</taxon>
    </lineage>
</organism>
<reference evidence="14" key="1">
    <citation type="submission" date="2021-10" db="EMBL/GenBank/DDBJ databases">
        <title>Roseicella aerolatum sp. nov., isolated from aerosols of e-waste dismantling site.</title>
        <authorList>
            <person name="Qin T."/>
        </authorList>
    </citation>
    <scope>NUCLEOTIDE SEQUENCE</scope>
    <source>
        <strain evidence="14">GB24</strain>
    </source>
</reference>
<feature type="domain" description="PAS" evidence="13">
    <location>
        <begin position="153"/>
        <end position="205"/>
    </location>
</feature>
<keyword evidence="7" id="KW-0067">ATP-binding</keyword>
<evidence type="ECO:0000256" key="8">
    <source>
        <dbReference type="ARBA" id="ARBA00023012"/>
    </source>
</evidence>
<evidence type="ECO:0000256" key="1">
    <source>
        <dbReference type="ARBA" id="ARBA00000085"/>
    </source>
</evidence>
<gene>
    <name evidence="14" type="ORF">LHA35_06315</name>
</gene>
<dbReference type="InterPro" id="IPR005467">
    <property type="entry name" value="His_kinase_dom"/>
</dbReference>
<dbReference type="Pfam" id="PF02518">
    <property type="entry name" value="HATPase_c"/>
    <property type="match status" value="1"/>
</dbReference>
<dbReference type="Pfam" id="PF00512">
    <property type="entry name" value="HisKA"/>
    <property type="match status" value="1"/>
</dbReference>
<evidence type="ECO:0000256" key="2">
    <source>
        <dbReference type="ARBA" id="ARBA00012438"/>
    </source>
</evidence>
<evidence type="ECO:0000256" key="9">
    <source>
        <dbReference type="PROSITE-ProRule" id="PRU00169"/>
    </source>
</evidence>
<feature type="domain" description="Response regulatory" evidence="12">
    <location>
        <begin position="539"/>
        <end position="655"/>
    </location>
</feature>
<dbReference type="PROSITE" id="PS50110">
    <property type="entry name" value="RESPONSE_REGULATORY"/>
    <property type="match status" value="1"/>
</dbReference>
<dbReference type="PANTHER" id="PTHR43065">
    <property type="entry name" value="SENSOR HISTIDINE KINASE"/>
    <property type="match status" value="1"/>
</dbReference>
<dbReference type="SUPFAM" id="SSF55785">
    <property type="entry name" value="PYP-like sensor domain (PAS domain)"/>
    <property type="match status" value="2"/>
</dbReference>
<dbReference type="GO" id="GO:0000155">
    <property type="term" value="F:phosphorelay sensor kinase activity"/>
    <property type="evidence" value="ECO:0007669"/>
    <property type="project" value="InterPro"/>
</dbReference>
<dbReference type="GO" id="GO:0006355">
    <property type="term" value="P:regulation of DNA-templated transcription"/>
    <property type="evidence" value="ECO:0007669"/>
    <property type="project" value="InterPro"/>
</dbReference>
<dbReference type="SMART" id="SM00091">
    <property type="entry name" value="PAS"/>
    <property type="match status" value="2"/>
</dbReference>
<dbReference type="CDD" id="cd00082">
    <property type="entry name" value="HisKA"/>
    <property type="match status" value="1"/>
</dbReference>
<name>A0A9X1IE13_9PROT</name>
<keyword evidence="3 9" id="KW-0597">Phosphoprotein</keyword>
<feature type="domain" description="Histidine kinase" evidence="11">
    <location>
        <begin position="302"/>
        <end position="515"/>
    </location>
</feature>
<comment type="catalytic activity">
    <reaction evidence="1">
        <text>ATP + protein L-histidine = ADP + protein N-phospho-L-histidine.</text>
        <dbReference type="EC" id="2.7.13.3"/>
    </reaction>
</comment>
<dbReference type="GO" id="GO:0005524">
    <property type="term" value="F:ATP binding"/>
    <property type="evidence" value="ECO:0007669"/>
    <property type="project" value="UniProtKB-KW"/>
</dbReference>
<dbReference type="SMART" id="SM00448">
    <property type="entry name" value="REC"/>
    <property type="match status" value="1"/>
</dbReference>
<dbReference type="InterPro" id="IPR003661">
    <property type="entry name" value="HisK_dim/P_dom"/>
</dbReference>
<evidence type="ECO:0000256" key="4">
    <source>
        <dbReference type="ARBA" id="ARBA00022679"/>
    </source>
</evidence>
<dbReference type="InterPro" id="IPR036890">
    <property type="entry name" value="HATPase_C_sf"/>
</dbReference>
<dbReference type="SMART" id="SM00388">
    <property type="entry name" value="HisKA"/>
    <property type="match status" value="1"/>
</dbReference>
<sequence length="669" mass="72784">MNAPLHDAPRLEVGEAQFRAILDAIPARVALLDRNRRHCYVNREYAAFVARRPEEVIGLTVPEMFGPETYARLAHIYREIRPCGEKALAGEPARWEGWMHDTVRDQPCYVQRYYVPYRGPSGSVDGYFVFTRDLTALKRSEQQLAAQLEALRRSEALNAAITASALDGVVVIDEAGLVVEFNPAAERSFGHARAEVLGRPVTDLILLPALGAHQAAGLGCWLASEESRMLGRRVELEARHADGSRFPVEVAFTEVRLPGRRLFTAYLRDLTGTRAAAAEIQRQREALQQSERLAAFGSLLAGVAHELNNPLSIVLGSALILQEQVEGEHPALAERAERIRVAADRCARIVRSFLAMARQQAAERRPLEAARVVEDALQLLAYQLRSSGIAVERDIPPGLPRLLGDADQLQQVMANLLTNARQALEHRPAPRRIRLAARAEADAIAITVADNGPGIPEEVRARIFDPFFTTKPVGVGTGIGLAVSRGIAEAHGGSLCLGESPAGGACFVLRLPRAPAEPAGSAEDRSRRSEAGAAQPARRALVVDDEPDLAGLLAEMLRPLGFRCDLAATGAEAQRLIAQRDYDLLLCDLRMPDLDGGALYAWLERARPPLCARTVFVTGDTLGQAAGNLLARAGRPVLEKPFLPEAVRRVVLSLPVYSGLRSELNANPL</sequence>
<dbReference type="SUPFAM" id="SSF47384">
    <property type="entry name" value="Homodimeric domain of signal transducing histidine kinase"/>
    <property type="match status" value="1"/>
</dbReference>
<keyword evidence="5" id="KW-0547">Nucleotide-binding</keyword>
<protein>
    <recommendedName>
        <fullName evidence="2">histidine kinase</fullName>
        <ecNumber evidence="2">2.7.13.3</ecNumber>
    </recommendedName>
</protein>
<dbReference type="InterPro" id="IPR035965">
    <property type="entry name" value="PAS-like_dom_sf"/>
</dbReference>
<dbReference type="InterPro" id="IPR036097">
    <property type="entry name" value="HisK_dim/P_sf"/>
</dbReference>